<dbReference type="EMBL" id="PDUG01000001">
    <property type="protein sequence ID" value="PIC52915.1"/>
    <property type="molecule type" value="Genomic_DNA"/>
</dbReference>
<reference evidence="3" key="1">
    <citation type="submission" date="2017-10" db="EMBL/GenBank/DDBJ databases">
        <title>Rapid genome shrinkage in a self-fertile nematode reveals novel sperm competition proteins.</title>
        <authorList>
            <person name="Yin D."/>
            <person name="Schwarz E.M."/>
            <person name="Thomas C.G."/>
            <person name="Felde R.L."/>
            <person name="Korf I.F."/>
            <person name="Cutter A.D."/>
            <person name="Schartner C.M."/>
            <person name="Ralston E.J."/>
            <person name="Meyer B.J."/>
            <person name="Haag E.S."/>
        </authorList>
    </citation>
    <scope>NUCLEOTIDE SEQUENCE [LARGE SCALE GENOMIC DNA]</scope>
    <source>
        <strain evidence="3">JU1422</strain>
    </source>
</reference>
<dbReference type="Proteomes" id="UP000230233">
    <property type="component" value="Chromosome I"/>
</dbReference>
<gene>
    <name evidence="2" type="primary">Cnig_chr_I.g283</name>
    <name evidence="2" type="ORF">B9Z55_000283</name>
</gene>
<keyword evidence="1" id="KW-0812">Transmembrane</keyword>
<evidence type="ECO:0000313" key="2">
    <source>
        <dbReference type="EMBL" id="PIC52915.1"/>
    </source>
</evidence>
<feature type="transmembrane region" description="Helical" evidence="1">
    <location>
        <begin position="111"/>
        <end position="130"/>
    </location>
</feature>
<accession>A0A2G5VM72</accession>
<keyword evidence="1" id="KW-0472">Membrane</keyword>
<proteinExistence type="predicted"/>
<protein>
    <submittedName>
        <fullName evidence="2">Uncharacterized protein</fullName>
    </submittedName>
</protein>
<evidence type="ECO:0000313" key="3">
    <source>
        <dbReference type="Proteomes" id="UP000230233"/>
    </source>
</evidence>
<dbReference type="STRING" id="1611254.A0A2G5VM72"/>
<name>A0A2G5VM72_9PELO</name>
<organism evidence="2 3">
    <name type="scientific">Caenorhabditis nigoni</name>
    <dbReference type="NCBI Taxonomy" id="1611254"/>
    <lineage>
        <taxon>Eukaryota</taxon>
        <taxon>Metazoa</taxon>
        <taxon>Ecdysozoa</taxon>
        <taxon>Nematoda</taxon>
        <taxon>Chromadorea</taxon>
        <taxon>Rhabditida</taxon>
        <taxon>Rhabditina</taxon>
        <taxon>Rhabditomorpha</taxon>
        <taxon>Rhabditoidea</taxon>
        <taxon>Rhabditidae</taxon>
        <taxon>Peloderinae</taxon>
        <taxon>Caenorhabditis</taxon>
    </lineage>
</organism>
<dbReference type="AlphaFoldDB" id="A0A2G5VM72"/>
<dbReference type="Gene3D" id="2.60.40.3770">
    <property type="match status" value="1"/>
</dbReference>
<keyword evidence="3" id="KW-1185">Reference proteome</keyword>
<sequence length="131" mass="14539">MEPIFFDFFDYLRCRATLQELKGCYSCSEGAKIAELKCPSSLECSKTGTINEVFLYTSRAGMDWNCEVSCGNGSSVLRRKSMEQIENKGQCALGTQLANAVSTFFGGLLKWISSISVVSLVFLIVLIFLLY</sequence>
<keyword evidence="1" id="KW-1133">Transmembrane helix</keyword>
<evidence type="ECO:0000256" key="1">
    <source>
        <dbReference type="SAM" id="Phobius"/>
    </source>
</evidence>
<comment type="caution">
    <text evidence="2">The sequence shown here is derived from an EMBL/GenBank/DDBJ whole genome shotgun (WGS) entry which is preliminary data.</text>
</comment>